<protein>
    <submittedName>
        <fullName evidence="2">Toluene tolerance protein</fullName>
    </submittedName>
</protein>
<evidence type="ECO:0000259" key="1">
    <source>
        <dbReference type="Pfam" id="PF13466"/>
    </source>
</evidence>
<proteinExistence type="predicted"/>
<feature type="domain" description="MlaB-like STAS" evidence="1">
    <location>
        <begin position="9"/>
        <end position="87"/>
    </location>
</feature>
<dbReference type="SUPFAM" id="SSF52091">
    <property type="entry name" value="SpoIIaa-like"/>
    <property type="match status" value="1"/>
</dbReference>
<organism evidence="2 3">
    <name type="scientific">Acinetobacter soli</name>
    <dbReference type="NCBI Taxonomy" id="487316"/>
    <lineage>
        <taxon>Bacteria</taxon>
        <taxon>Pseudomonadati</taxon>
        <taxon>Pseudomonadota</taxon>
        <taxon>Gammaproteobacteria</taxon>
        <taxon>Moraxellales</taxon>
        <taxon>Moraxellaceae</taxon>
        <taxon>Acinetobacter</taxon>
    </lineage>
</organism>
<evidence type="ECO:0000313" key="3">
    <source>
        <dbReference type="Proteomes" id="UP000185674"/>
    </source>
</evidence>
<sequence length="95" mass="10587">MIQFLDQQLVVSGQIDFDNAQAMCEQGHQLIAQHSTFPLVVNLSQLKNGNTLALAVLIQWLRSTPQAQGLHFQDVPAKMLKIIQASHLQDDLVLI</sequence>
<dbReference type="InterPro" id="IPR036513">
    <property type="entry name" value="STAS_dom_sf"/>
</dbReference>
<reference evidence="2 3" key="1">
    <citation type="submission" date="2016-08" db="EMBL/GenBank/DDBJ databases">
        <title>Complete genome sequence of Acinetobacter baylyi strain GFJ2.</title>
        <authorList>
            <person name="Tabata M."/>
            <person name="Kuboki S."/>
            <person name="Gibu N."/>
            <person name="Kinouchi Y."/>
            <person name="Vangnai A."/>
            <person name="Kasai D."/>
            <person name="Fukuda M."/>
        </authorList>
    </citation>
    <scope>NUCLEOTIDE SEQUENCE [LARGE SCALE GENOMIC DNA]</scope>
    <source>
        <strain evidence="2 3">GFJ2</strain>
    </source>
</reference>
<dbReference type="InterPro" id="IPR058548">
    <property type="entry name" value="MlaB-like_STAS"/>
</dbReference>
<dbReference type="GeneID" id="67513032"/>
<evidence type="ECO:0000313" key="2">
    <source>
        <dbReference type="EMBL" id="APV36561.1"/>
    </source>
</evidence>
<dbReference type="AlphaFoldDB" id="A0A1P8EK15"/>
<dbReference type="eggNOG" id="COG3113">
    <property type="taxonomic scope" value="Bacteria"/>
</dbReference>
<dbReference type="KEGG" id="asol:BEN76_11265"/>
<name>A0A1P8EK15_9GAMM</name>
<dbReference type="STRING" id="487316.BEN76_11265"/>
<dbReference type="Gene3D" id="3.30.750.24">
    <property type="entry name" value="STAS domain"/>
    <property type="match status" value="1"/>
</dbReference>
<gene>
    <name evidence="2" type="ORF">BEN76_11265</name>
</gene>
<dbReference type="EMBL" id="CP016896">
    <property type="protein sequence ID" value="APV36561.1"/>
    <property type="molecule type" value="Genomic_DNA"/>
</dbReference>
<dbReference type="Pfam" id="PF13466">
    <property type="entry name" value="STAS_2"/>
    <property type="match status" value="1"/>
</dbReference>
<dbReference type="RefSeq" id="WP_025095677.1">
    <property type="nucleotide sequence ID" value="NZ_BHGE01000009.1"/>
</dbReference>
<accession>A0A1P8EK15</accession>
<dbReference type="Proteomes" id="UP000185674">
    <property type="component" value="Chromosome"/>
</dbReference>